<organism evidence="2 3">
    <name type="scientific">Prunus dulcis</name>
    <name type="common">Almond</name>
    <name type="synonym">Amygdalus dulcis</name>
    <dbReference type="NCBI Taxonomy" id="3755"/>
    <lineage>
        <taxon>Eukaryota</taxon>
        <taxon>Viridiplantae</taxon>
        <taxon>Streptophyta</taxon>
        <taxon>Embryophyta</taxon>
        <taxon>Tracheophyta</taxon>
        <taxon>Spermatophyta</taxon>
        <taxon>Magnoliopsida</taxon>
        <taxon>eudicotyledons</taxon>
        <taxon>Gunneridae</taxon>
        <taxon>Pentapetalae</taxon>
        <taxon>rosids</taxon>
        <taxon>fabids</taxon>
        <taxon>Rosales</taxon>
        <taxon>Rosaceae</taxon>
        <taxon>Amygdaloideae</taxon>
        <taxon>Amygdaleae</taxon>
        <taxon>Prunus</taxon>
    </lineage>
</organism>
<accession>A0A5E4FN12</accession>
<feature type="region of interest" description="Disordered" evidence="1">
    <location>
        <begin position="147"/>
        <end position="171"/>
    </location>
</feature>
<sequence>MTENYEHLRTKNAELEHDYRALKLVSHHSAPIQSRPDKGKGYLLPEATKSLLLYISPPRDRPQAPIKIYKDYRDCILELRLKPIPIPIHLNDPRVAHLGPLPKPTCLPTQEGARTRMIGNFITLRTGSLTIPKLLRSGKLIHLHLTNTTSPRHPVPSPMPTLPCDSSSRKSNILRTNNTAAINPFNEATPRPLHRACP</sequence>
<gene>
    <name evidence="2" type="ORF">ALMOND_2B018743</name>
</gene>
<evidence type="ECO:0000256" key="1">
    <source>
        <dbReference type="SAM" id="MobiDB-lite"/>
    </source>
</evidence>
<reference evidence="3" key="1">
    <citation type="journal article" date="2020" name="Plant J.">
        <title>Transposons played a major role in the diversification between the closely related almond and peach genomes: results from the almond genome sequence.</title>
        <authorList>
            <person name="Alioto T."/>
            <person name="Alexiou K.G."/>
            <person name="Bardil A."/>
            <person name="Barteri F."/>
            <person name="Castanera R."/>
            <person name="Cruz F."/>
            <person name="Dhingra A."/>
            <person name="Duval H."/>
            <person name="Fernandez I Marti A."/>
            <person name="Frias L."/>
            <person name="Galan B."/>
            <person name="Garcia J.L."/>
            <person name="Howad W."/>
            <person name="Gomez-Garrido J."/>
            <person name="Gut M."/>
            <person name="Julca I."/>
            <person name="Morata J."/>
            <person name="Puigdomenech P."/>
            <person name="Ribeca P."/>
            <person name="Rubio Cabetas M.J."/>
            <person name="Vlasova A."/>
            <person name="Wirthensohn M."/>
            <person name="Garcia-Mas J."/>
            <person name="Gabaldon T."/>
            <person name="Casacuberta J.M."/>
            <person name="Arus P."/>
        </authorList>
    </citation>
    <scope>NUCLEOTIDE SEQUENCE [LARGE SCALE GENOMIC DNA]</scope>
    <source>
        <strain evidence="3">cv. Texas</strain>
    </source>
</reference>
<protein>
    <submittedName>
        <fullName evidence="2">PREDICTED: LOC109947995</fullName>
    </submittedName>
</protein>
<dbReference type="InParanoid" id="A0A5E4FN12"/>
<dbReference type="EMBL" id="CABIKO010000139">
    <property type="protein sequence ID" value="VVA28308.1"/>
    <property type="molecule type" value="Genomic_DNA"/>
</dbReference>
<proteinExistence type="predicted"/>
<dbReference type="AlphaFoldDB" id="A0A5E4FN12"/>
<dbReference type="Proteomes" id="UP000327085">
    <property type="component" value="Chromosome 2"/>
</dbReference>
<name>A0A5E4FN12_PRUDU</name>
<evidence type="ECO:0000313" key="3">
    <source>
        <dbReference type="Proteomes" id="UP000327085"/>
    </source>
</evidence>
<dbReference type="Gramene" id="VVA28308">
    <property type="protein sequence ID" value="VVA28308"/>
    <property type="gene ID" value="Prudul26B018743"/>
</dbReference>
<evidence type="ECO:0000313" key="2">
    <source>
        <dbReference type="EMBL" id="VVA28308.1"/>
    </source>
</evidence>